<keyword evidence="6" id="KW-1278">Translocase</keyword>
<keyword evidence="5 11" id="KW-0067">ATP-binding</keyword>
<dbReference type="InterPro" id="IPR050093">
    <property type="entry name" value="ABC_SmlMolc_Importer"/>
</dbReference>
<dbReference type="InterPro" id="IPR003439">
    <property type="entry name" value="ABC_transporter-like_ATP-bd"/>
</dbReference>
<dbReference type="GO" id="GO:0005524">
    <property type="term" value="F:ATP binding"/>
    <property type="evidence" value="ECO:0007669"/>
    <property type="project" value="UniProtKB-KW"/>
</dbReference>
<dbReference type="AlphaFoldDB" id="A0A6I4MLC6"/>
<dbReference type="PROSITE" id="PS00211">
    <property type="entry name" value="ABC_TRANSPORTER_1"/>
    <property type="match status" value="1"/>
</dbReference>
<dbReference type="FunFam" id="3.40.50.300:FF:000425">
    <property type="entry name" value="Probable ABC transporter, ATP-binding subunit"/>
    <property type="match status" value="1"/>
</dbReference>
<dbReference type="SUPFAM" id="SSF52540">
    <property type="entry name" value="P-loop containing nucleoside triphosphate hydrolases"/>
    <property type="match status" value="1"/>
</dbReference>
<comment type="caution">
    <text evidence="11">The sequence shown here is derived from an EMBL/GenBank/DDBJ whole genome shotgun (WGS) entry which is preliminary data.</text>
</comment>
<evidence type="ECO:0000256" key="5">
    <source>
        <dbReference type="ARBA" id="ARBA00022840"/>
    </source>
</evidence>
<dbReference type="PROSITE" id="PS50893">
    <property type="entry name" value="ABC_TRANSPORTER_2"/>
    <property type="match status" value="1"/>
</dbReference>
<feature type="domain" description="ABC transporter" evidence="10">
    <location>
        <begin position="21"/>
        <end position="255"/>
    </location>
</feature>
<dbReference type="EC" id="7.6.2.9" evidence="8"/>
<evidence type="ECO:0000259" key="10">
    <source>
        <dbReference type="PROSITE" id="PS50893"/>
    </source>
</evidence>
<dbReference type="Proteomes" id="UP000462055">
    <property type="component" value="Unassembled WGS sequence"/>
</dbReference>
<protein>
    <recommendedName>
        <fullName evidence="8">ABC-type quaternary amine transporter</fullName>
        <ecNumber evidence="8">7.6.2.9</ecNumber>
    </recommendedName>
</protein>
<proteinExistence type="predicted"/>
<evidence type="ECO:0000256" key="9">
    <source>
        <dbReference type="SAM" id="MobiDB-lite"/>
    </source>
</evidence>
<keyword evidence="4" id="KW-0547">Nucleotide-binding</keyword>
<keyword evidence="2" id="KW-1003">Cell membrane</keyword>
<evidence type="ECO:0000256" key="4">
    <source>
        <dbReference type="ARBA" id="ARBA00022741"/>
    </source>
</evidence>
<dbReference type="Pfam" id="PF00005">
    <property type="entry name" value="ABC_tran"/>
    <property type="match status" value="1"/>
</dbReference>
<dbReference type="GO" id="GO:0015418">
    <property type="term" value="F:ABC-type quaternary ammonium compound transporting activity"/>
    <property type="evidence" value="ECO:0007669"/>
    <property type="project" value="UniProtKB-EC"/>
</dbReference>
<reference evidence="11" key="1">
    <citation type="submission" date="2019-12" db="EMBL/GenBank/DDBJ databases">
        <title>Actinomadura physcomitrii sp. nov., a novel actinomycete isolated from moss [Physcomitrium sphaericum (Ludw) Fuernr].</title>
        <authorList>
            <person name="Zhuang X."/>
        </authorList>
    </citation>
    <scope>NUCLEOTIDE SEQUENCE [LARGE SCALE GENOMIC DNA]</scope>
    <source>
        <strain evidence="11">LD22</strain>
    </source>
</reference>
<dbReference type="Gene3D" id="2.40.50.100">
    <property type="match status" value="1"/>
</dbReference>
<evidence type="ECO:0000313" key="12">
    <source>
        <dbReference type="Proteomes" id="UP000462055"/>
    </source>
</evidence>
<dbReference type="EMBL" id="WBMS02000030">
    <property type="protein sequence ID" value="MWA04777.1"/>
    <property type="molecule type" value="Genomic_DNA"/>
</dbReference>
<dbReference type="InterPro" id="IPR017871">
    <property type="entry name" value="ABC_transporter-like_CS"/>
</dbReference>
<dbReference type="RefSeq" id="WP_151597272.1">
    <property type="nucleotide sequence ID" value="NZ_WBMS02000030.1"/>
</dbReference>
<keyword evidence="12" id="KW-1185">Reference proteome</keyword>
<dbReference type="SUPFAM" id="SSF50331">
    <property type="entry name" value="MOP-like"/>
    <property type="match status" value="1"/>
</dbReference>
<dbReference type="PANTHER" id="PTHR42781">
    <property type="entry name" value="SPERMIDINE/PUTRESCINE IMPORT ATP-BINDING PROTEIN POTA"/>
    <property type="match status" value="1"/>
</dbReference>
<dbReference type="PANTHER" id="PTHR42781:SF1">
    <property type="entry name" value="THIAMINE IMPORT ATP-BINDING PROTEIN THIQ"/>
    <property type="match status" value="1"/>
</dbReference>
<gene>
    <name evidence="11" type="ORF">F8568_031280</name>
</gene>
<dbReference type="InterPro" id="IPR027417">
    <property type="entry name" value="P-loop_NTPase"/>
</dbReference>
<evidence type="ECO:0000256" key="6">
    <source>
        <dbReference type="ARBA" id="ARBA00022967"/>
    </source>
</evidence>
<evidence type="ECO:0000313" key="11">
    <source>
        <dbReference type="EMBL" id="MWA04777.1"/>
    </source>
</evidence>
<evidence type="ECO:0000256" key="2">
    <source>
        <dbReference type="ARBA" id="ARBA00022475"/>
    </source>
</evidence>
<evidence type="ECO:0000256" key="3">
    <source>
        <dbReference type="ARBA" id="ARBA00022519"/>
    </source>
</evidence>
<feature type="region of interest" description="Disordered" evidence="9">
    <location>
        <begin position="392"/>
        <end position="417"/>
    </location>
</feature>
<keyword evidence="7" id="KW-0472">Membrane</keyword>
<dbReference type="Gene3D" id="3.40.50.300">
    <property type="entry name" value="P-loop containing nucleotide triphosphate hydrolases"/>
    <property type="match status" value="1"/>
</dbReference>
<keyword evidence="1" id="KW-0813">Transport</keyword>
<evidence type="ECO:0000256" key="8">
    <source>
        <dbReference type="ARBA" id="ARBA00066388"/>
    </source>
</evidence>
<evidence type="ECO:0000256" key="7">
    <source>
        <dbReference type="ARBA" id="ARBA00023136"/>
    </source>
</evidence>
<sequence>MKKVNRSVNGQHPSGKADRGLQITGLVATYGKSVAVSSLDLEIAGSEFVTLLGPSGCGKTTTLRCVAGLHTPTGGEIRLGGRRVYGDSVNVPPNKRDINMVFQSYAVWPHMTTLENVMYGLRAQKMDRAKARRKARTMLELVGLGDFEKRHATDLSGGQQQRVALARALATEPGLVLMDEPLSNLDAQLRARMRDEVRQLQKSTGTTVLYVTHDQSEALSMSDRVVVMRQGVIQQIGDPWSLYHRPANGFVANFVGEANVARGTVTEVGERTFTVSLPSLGAGTVFDVAISASEQPPGTGQAVSIVFRPEWVSVADDEQEEAVSRAGRNEVRATLLSSEFLGSHFERTYRAGEHELRVQAVTGPTSLPRQAGSEQILLITPDNLTWFVPESSAGGSSTGGGAAAEGIRESPTVTMRG</sequence>
<evidence type="ECO:0000256" key="1">
    <source>
        <dbReference type="ARBA" id="ARBA00022448"/>
    </source>
</evidence>
<dbReference type="GO" id="GO:0016887">
    <property type="term" value="F:ATP hydrolysis activity"/>
    <property type="evidence" value="ECO:0007669"/>
    <property type="project" value="InterPro"/>
</dbReference>
<dbReference type="InterPro" id="IPR003593">
    <property type="entry name" value="AAA+_ATPase"/>
</dbReference>
<dbReference type="SMART" id="SM00382">
    <property type="entry name" value="AAA"/>
    <property type="match status" value="1"/>
</dbReference>
<keyword evidence="3" id="KW-0997">Cell inner membrane</keyword>
<dbReference type="InterPro" id="IPR008995">
    <property type="entry name" value="Mo/tungstate-bd_C_term_dom"/>
</dbReference>
<accession>A0A6I4MLC6</accession>
<name>A0A6I4MLC6_9ACTN</name>
<organism evidence="11 12">
    <name type="scientific">Actinomadura physcomitrii</name>
    <dbReference type="NCBI Taxonomy" id="2650748"/>
    <lineage>
        <taxon>Bacteria</taxon>
        <taxon>Bacillati</taxon>
        <taxon>Actinomycetota</taxon>
        <taxon>Actinomycetes</taxon>
        <taxon>Streptosporangiales</taxon>
        <taxon>Thermomonosporaceae</taxon>
        <taxon>Actinomadura</taxon>
    </lineage>
</organism>